<dbReference type="InterPro" id="IPR050767">
    <property type="entry name" value="Sel1_AlgK"/>
</dbReference>
<reference evidence="2" key="1">
    <citation type="submission" date="2023-10" db="EMBL/GenBank/DDBJ databases">
        <authorList>
            <person name="Chen Y."/>
            <person name="Shah S."/>
            <person name="Dougan E. K."/>
            <person name="Thang M."/>
            <person name="Chan C."/>
        </authorList>
    </citation>
    <scope>NUCLEOTIDE SEQUENCE [LARGE SCALE GENOMIC DNA]</scope>
</reference>
<name>A0ABN9XNE7_9DINO</name>
<accession>A0ABN9XNE7</accession>
<proteinExistence type="predicted"/>
<dbReference type="InterPro" id="IPR011990">
    <property type="entry name" value="TPR-like_helical_dom_sf"/>
</dbReference>
<feature type="compositionally biased region" description="Low complexity" evidence="1">
    <location>
        <begin position="229"/>
        <end position="246"/>
    </location>
</feature>
<dbReference type="SUPFAM" id="SSF54791">
    <property type="entry name" value="Eukaryotic type KH-domain (KH-domain type I)"/>
    <property type="match status" value="1"/>
</dbReference>
<feature type="compositionally biased region" description="Low complexity" evidence="1">
    <location>
        <begin position="1"/>
        <end position="26"/>
    </location>
</feature>
<sequence length="1060" mass="111071">GGARRGAGAAPEAGPVASGAGAAGAAAEEEMPAPSKHRVACEFCGKRTKHLAAHLKECRIRCPICNQRILGPEMAVHKRACKPITKTFLVEVTDRELQASRENMARLMLEHDILVNPDSKMGKSYLRMEGTEAAVKAARREVLGMTFRLSVPIGFDNVAKFIGSGGAVIKEFEAKWCIRAKKVNDGGEFELRGRQSDVEEAAKELRDRFPPAAPAPPASRRERSRSRGRGAAETPAAPAGDGAADGRWLEAREDRWRSWEDRREDRWEDQSWEGRQGAAWASRAARSCLCPPVQTLCLAVRATARGMPAEDRPAAAPPSISEALRAAVAPGGGASEAQAVRAAVEAARADPPGAERFWAASVLLLELPGGPAAGGHGPAAQAEEVLRGCPDCAALWGFGRLHGLFAPAPPASLVAELARSSGLAPVAAAYALAAGQGGSLGRLAWGRLRAGEAAPIQDIGGLLDPEMPWAWPRPQEEAADGGGLSEALEMATSVASAAVAHAHTSVPQPVELEHLRRSREEDRVNYALAEQLAASGDVGGVAAKAEMLFYGKESVVPGGGALPATSPSAVGFRVVGAALVAVAIALPCVTRCVVSRCCGWRRRRSQRASDAPESTPESSGKCSGSFTALAQVTLCIAAGLLVYSSGPLLAPPGALLRDEALSLQLFSEAADGGHWGAAYALLLAAADDGGNKSEAEPWLEQVVEQGDAPARAFAAHFQSRWGVGSERDPQRAGELLREAAELGEPNAALLLAEAHAHAGGNESEVWLEGSPNLSVALHYYRQAAAAGLSTCRYNIGAILLRQAGDGPGPVPAHVLREARAEFAAVATDLDPTVRLLFALGVRSWELGDSAAALRTFMLLSEVGSDKAHRNAARLWEQRAAGGRTAPWWPPVASLLAGSGLWSGALEPRQREAGEQPPGGLPRAPECGAGQGLGAETFRLAHRGMYCCAGGDCHAAQWLLNEGDVDPVDCMRWCRDEPACSYATVYDTGFCQLSEECEVTAEAGDPTAATYALTRGPPDTCGAPVTQLRRACPQLPPLRGAGRPSATSPTTTCGACAVAYH</sequence>
<keyword evidence="3" id="KW-1185">Reference proteome</keyword>
<comment type="caution">
    <text evidence="2">The sequence shown here is derived from an EMBL/GenBank/DDBJ whole genome shotgun (WGS) entry which is preliminary data.</text>
</comment>
<evidence type="ECO:0000256" key="1">
    <source>
        <dbReference type="SAM" id="MobiDB-lite"/>
    </source>
</evidence>
<dbReference type="Gene3D" id="1.25.40.10">
    <property type="entry name" value="Tetratricopeptide repeat domain"/>
    <property type="match status" value="1"/>
</dbReference>
<feature type="region of interest" description="Disordered" evidence="1">
    <location>
        <begin position="1"/>
        <end position="31"/>
    </location>
</feature>
<dbReference type="InterPro" id="IPR036612">
    <property type="entry name" value="KH_dom_type_1_sf"/>
</dbReference>
<feature type="non-terminal residue" evidence="2">
    <location>
        <position position="1"/>
    </location>
</feature>
<protein>
    <recommendedName>
        <fullName evidence="4">K Homology domain-containing protein</fullName>
    </recommendedName>
</protein>
<dbReference type="SUPFAM" id="SSF81901">
    <property type="entry name" value="HCP-like"/>
    <property type="match status" value="1"/>
</dbReference>
<evidence type="ECO:0008006" key="4">
    <source>
        <dbReference type="Google" id="ProtNLM"/>
    </source>
</evidence>
<dbReference type="PANTHER" id="PTHR11102">
    <property type="entry name" value="SEL-1-LIKE PROTEIN"/>
    <property type="match status" value="1"/>
</dbReference>
<evidence type="ECO:0000313" key="3">
    <source>
        <dbReference type="Proteomes" id="UP001189429"/>
    </source>
</evidence>
<dbReference type="EMBL" id="CAUYUJ010020641">
    <property type="protein sequence ID" value="CAK0899660.1"/>
    <property type="molecule type" value="Genomic_DNA"/>
</dbReference>
<organism evidence="2 3">
    <name type="scientific">Prorocentrum cordatum</name>
    <dbReference type="NCBI Taxonomy" id="2364126"/>
    <lineage>
        <taxon>Eukaryota</taxon>
        <taxon>Sar</taxon>
        <taxon>Alveolata</taxon>
        <taxon>Dinophyceae</taxon>
        <taxon>Prorocentrales</taxon>
        <taxon>Prorocentraceae</taxon>
        <taxon>Prorocentrum</taxon>
    </lineage>
</organism>
<evidence type="ECO:0000313" key="2">
    <source>
        <dbReference type="EMBL" id="CAK0899660.1"/>
    </source>
</evidence>
<dbReference type="PANTHER" id="PTHR11102:SF160">
    <property type="entry name" value="ERAD-ASSOCIATED E3 UBIQUITIN-PROTEIN LIGASE COMPONENT HRD3"/>
    <property type="match status" value="1"/>
</dbReference>
<gene>
    <name evidence="2" type="ORF">PCOR1329_LOCUS77117</name>
</gene>
<feature type="non-terminal residue" evidence="2">
    <location>
        <position position="1060"/>
    </location>
</feature>
<feature type="region of interest" description="Disordered" evidence="1">
    <location>
        <begin position="200"/>
        <end position="249"/>
    </location>
</feature>
<feature type="compositionally biased region" description="Basic and acidic residues" evidence="1">
    <location>
        <begin position="200"/>
        <end position="209"/>
    </location>
</feature>
<dbReference type="Proteomes" id="UP001189429">
    <property type="component" value="Unassembled WGS sequence"/>
</dbReference>